<dbReference type="EMBL" id="VSSQ01014571">
    <property type="protein sequence ID" value="MPM53941.1"/>
    <property type="molecule type" value="Genomic_DNA"/>
</dbReference>
<feature type="domain" description="Fatty acid kinase subunit A-like C-terminal" evidence="1">
    <location>
        <begin position="1"/>
        <end position="249"/>
    </location>
</feature>
<dbReference type="InterPro" id="IPR033470">
    <property type="entry name" value="FakA-like_C"/>
</dbReference>
<dbReference type="PANTHER" id="PTHR33434">
    <property type="entry name" value="DEGV DOMAIN-CONTAINING PROTEIN DR_1986-RELATED"/>
    <property type="match status" value="1"/>
</dbReference>
<dbReference type="PANTHER" id="PTHR33434:SF4">
    <property type="entry name" value="PHOSPHATASE PROTEIN"/>
    <property type="match status" value="1"/>
</dbReference>
<dbReference type="Pfam" id="PF13684">
    <property type="entry name" value="FakA-like_C"/>
    <property type="match status" value="1"/>
</dbReference>
<reference evidence="2" key="1">
    <citation type="submission" date="2019-08" db="EMBL/GenBank/DDBJ databases">
        <authorList>
            <person name="Kucharzyk K."/>
            <person name="Murdoch R.W."/>
            <person name="Higgins S."/>
            <person name="Loffler F."/>
        </authorList>
    </citation>
    <scope>NUCLEOTIDE SEQUENCE</scope>
</reference>
<protein>
    <recommendedName>
        <fullName evidence="1">Fatty acid kinase subunit A-like C-terminal domain-containing protein</fullName>
    </recommendedName>
</protein>
<accession>A0A645ANS0</accession>
<name>A0A645ANS0_9ZZZZ</name>
<dbReference type="InterPro" id="IPR050270">
    <property type="entry name" value="DegV_domain_contain"/>
</dbReference>
<comment type="caution">
    <text evidence="2">The sequence shown here is derived from an EMBL/GenBank/DDBJ whole genome shotgun (WGS) entry which is preliminary data.</text>
</comment>
<organism evidence="2">
    <name type="scientific">bioreactor metagenome</name>
    <dbReference type="NCBI Taxonomy" id="1076179"/>
    <lineage>
        <taxon>unclassified sequences</taxon>
        <taxon>metagenomes</taxon>
        <taxon>ecological metagenomes</taxon>
    </lineage>
</organism>
<evidence type="ECO:0000259" key="1">
    <source>
        <dbReference type="SMART" id="SM01121"/>
    </source>
</evidence>
<dbReference type="AlphaFoldDB" id="A0A645ANS0"/>
<dbReference type="SMART" id="SM01121">
    <property type="entry name" value="Dak1_2"/>
    <property type="match status" value="1"/>
</dbReference>
<gene>
    <name evidence="2" type="ORF">SDC9_100713</name>
</gene>
<proteinExistence type="predicted"/>
<sequence length="249" mass="26979">MKIENMVEQYGEFVEQIKESSGERVIAAPEKTYGFVAVSPGEGISDVLRDLSVDRIVSGGQTMNPSTEDILAAVDATPAENIYIFPNNKNIILTAEMTAKLTDKKVFVVPTKTVPEGITAIMSFDETAGPQENFDAMRAAMKNVRSGSVTYAVRDTVVSEKKVKKGDMMGIEGSVVRAVEKTAEKAAAKLLAAMVSDSTSFVTIFYGEDVTPQAAEKFQESLQKKYGDRIDMAFTAGGQPVYSYIIAVE</sequence>
<evidence type="ECO:0000313" key="2">
    <source>
        <dbReference type="EMBL" id="MPM53941.1"/>
    </source>
</evidence>